<reference evidence="4 5" key="1">
    <citation type="journal article" date="2020" name="BMC Genomics">
        <title>Intraspecific diversification of the crop wild relative Brassica cretica Lam. using demographic model selection.</title>
        <authorList>
            <person name="Kioukis A."/>
            <person name="Michalopoulou V.A."/>
            <person name="Briers L."/>
            <person name="Pirintsos S."/>
            <person name="Studholme D.J."/>
            <person name="Pavlidis P."/>
            <person name="Sarris P.F."/>
        </authorList>
    </citation>
    <scope>NUCLEOTIDE SEQUENCE [LARGE SCALE GENOMIC DNA]</scope>
    <source>
        <strain evidence="5">cv. PFS-1207/04</strain>
    </source>
</reference>
<protein>
    <recommendedName>
        <fullName evidence="6">AT-hook motif nuclear-localized protein</fullName>
    </recommendedName>
</protein>
<dbReference type="Gene3D" id="3.40.50.450">
    <property type="match status" value="1"/>
</dbReference>
<sequence>MNRFNSMSRSLVVFFLNLVTGEVRDPSSRSGSWKAISFGSGSTLFSILRSKAKVRACCNLYLLLLLSHHGSNAPVYSEVQSSRINNALPLPSVLKGAFKIVEGPASSATGHPDEIAKLFLGLYGQPSVSVVPDQSAAASGEKLKIGVVSSGGQAPGGHNVISGLFGSPKALDEDETELLDKLEMQLQHDQQSLKSQKKLHLLHQSEHLVFQTRSF</sequence>
<feature type="signal peptide" evidence="3">
    <location>
        <begin position="1"/>
        <end position="21"/>
    </location>
</feature>
<evidence type="ECO:0000313" key="4">
    <source>
        <dbReference type="EMBL" id="KAF3583139.1"/>
    </source>
</evidence>
<evidence type="ECO:0000256" key="2">
    <source>
        <dbReference type="ARBA" id="ARBA00023152"/>
    </source>
</evidence>
<dbReference type="PANTHER" id="PTHR43650:SF29">
    <property type="entry name" value="PYROPHOSPHATE--FRUCTOSE 6-PHOSPHATE 1-PHOSPHOTRANSFERASE SUBUNIT BETA 1"/>
    <property type="match status" value="1"/>
</dbReference>
<dbReference type="Proteomes" id="UP000266723">
    <property type="component" value="Unassembled WGS sequence"/>
</dbReference>
<dbReference type="InterPro" id="IPR035966">
    <property type="entry name" value="PKF_sf"/>
</dbReference>
<evidence type="ECO:0008006" key="6">
    <source>
        <dbReference type="Google" id="ProtNLM"/>
    </source>
</evidence>
<dbReference type="PANTHER" id="PTHR43650">
    <property type="entry name" value="PYROPHOSPHATE--FRUCTOSE 6-PHOSPHATE 1-PHOSPHOTRANSFERASE"/>
    <property type="match status" value="1"/>
</dbReference>
<accession>A0ABQ7E1M4</accession>
<keyword evidence="2" id="KW-0324">Glycolysis</keyword>
<dbReference type="SUPFAM" id="SSF53784">
    <property type="entry name" value="Phosphofructokinase"/>
    <property type="match status" value="1"/>
</dbReference>
<dbReference type="EMBL" id="QGKV02000649">
    <property type="protein sequence ID" value="KAF3583139.1"/>
    <property type="molecule type" value="Genomic_DNA"/>
</dbReference>
<evidence type="ECO:0000256" key="1">
    <source>
        <dbReference type="ARBA" id="ARBA00022490"/>
    </source>
</evidence>
<keyword evidence="1" id="KW-0963">Cytoplasm</keyword>
<comment type="caution">
    <text evidence="4">The sequence shown here is derived from an EMBL/GenBank/DDBJ whole genome shotgun (WGS) entry which is preliminary data.</text>
</comment>
<keyword evidence="3" id="KW-0732">Signal</keyword>
<feature type="chain" id="PRO_5046024860" description="AT-hook motif nuclear-localized protein" evidence="3">
    <location>
        <begin position="22"/>
        <end position="215"/>
    </location>
</feature>
<evidence type="ECO:0000313" key="5">
    <source>
        <dbReference type="Proteomes" id="UP000266723"/>
    </source>
</evidence>
<evidence type="ECO:0000256" key="3">
    <source>
        <dbReference type="SAM" id="SignalP"/>
    </source>
</evidence>
<name>A0ABQ7E1M4_BRACR</name>
<gene>
    <name evidence="4" type="ORF">DY000_02035225</name>
</gene>
<proteinExistence type="predicted"/>
<organism evidence="4 5">
    <name type="scientific">Brassica cretica</name>
    <name type="common">Mustard</name>
    <dbReference type="NCBI Taxonomy" id="69181"/>
    <lineage>
        <taxon>Eukaryota</taxon>
        <taxon>Viridiplantae</taxon>
        <taxon>Streptophyta</taxon>
        <taxon>Embryophyta</taxon>
        <taxon>Tracheophyta</taxon>
        <taxon>Spermatophyta</taxon>
        <taxon>Magnoliopsida</taxon>
        <taxon>eudicotyledons</taxon>
        <taxon>Gunneridae</taxon>
        <taxon>Pentapetalae</taxon>
        <taxon>rosids</taxon>
        <taxon>malvids</taxon>
        <taxon>Brassicales</taxon>
        <taxon>Brassicaceae</taxon>
        <taxon>Brassiceae</taxon>
        <taxon>Brassica</taxon>
    </lineage>
</organism>
<keyword evidence="5" id="KW-1185">Reference proteome</keyword>